<accession>A0A427YQJ7</accession>
<dbReference type="GO" id="GO:0003676">
    <property type="term" value="F:nucleic acid binding"/>
    <property type="evidence" value="ECO:0007669"/>
    <property type="project" value="InterPro"/>
</dbReference>
<evidence type="ECO:0000259" key="2">
    <source>
        <dbReference type="PROSITE" id="PS50174"/>
    </source>
</evidence>
<protein>
    <recommendedName>
        <fullName evidence="2">G-patch domain-containing protein</fullName>
    </recommendedName>
</protein>
<dbReference type="PROSITE" id="PS50174">
    <property type="entry name" value="G_PATCH"/>
    <property type="match status" value="1"/>
</dbReference>
<feature type="region of interest" description="Disordered" evidence="1">
    <location>
        <begin position="354"/>
        <end position="443"/>
    </location>
</feature>
<dbReference type="EMBL" id="RSCD01000004">
    <property type="protein sequence ID" value="RSH93362.1"/>
    <property type="molecule type" value="Genomic_DNA"/>
</dbReference>
<feature type="compositionally biased region" description="Basic and acidic residues" evidence="1">
    <location>
        <begin position="372"/>
        <end position="386"/>
    </location>
</feature>
<feature type="region of interest" description="Disordered" evidence="1">
    <location>
        <begin position="100"/>
        <end position="162"/>
    </location>
</feature>
<sequence length="510" mass="55394">MASASAAASASASGDAWVYDPSHQVYYHASSQTYAIPDAVTGKWSYLAARDFRPGESSSSAQRVPAQNGGREMEEGEVEEDVGWGGLMEPEELERALKAKSKGNGTDNGNDTNSRKPYSSSNGIGTDKHPAYGTSTSAHTQPYDDPAKYAWPPREPTPPQKEMPNHILRLVVKRSDVLQPGQVAVIDAREGGVQLGRDRVEKGGQVRLRLKEMELFPGVNLNLTINAGSTHGTFLRYQGDDSGQAANAERVRLSEPKHSSIPHRLTHLCGITIGSTSLIAHIHPSWPCGDCQITGDNEIRLDDGTSLDKVKESDEAALALAQLTAEPAKYAMDSNERRHNRELKRKREMAALRETLLNPGGSTPSPAPTDADGERERERSYLDRSAMRRKLHPQSPPPPSSSYRQDRNRATETAPSSNPTPGPLNPSRPAEPAGQSQSKFGLAMLANQGWTPGMGLGKTSEGRAEPVQVELRTEKRGLGATGSKAVADVGEGDWRQRGKQRRYDELRSAQ</sequence>
<feature type="domain" description="G-patch" evidence="2">
    <location>
        <begin position="437"/>
        <end position="483"/>
    </location>
</feature>
<dbReference type="AlphaFoldDB" id="A0A427YQJ7"/>
<keyword evidence="4" id="KW-1185">Reference proteome</keyword>
<reference evidence="3 4" key="1">
    <citation type="submission" date="2018-11" db="EMBL/GenBank/DDBJ databases">
        <title>Genome sequence of Saitozyma podzolica DSM 27192.</title>
        <authorList>
            <person name="Aliyu H."/>
            <person name="Gorte O."/>
            <person name="Ochsenreither K."/>
        </authorList>
    </citation>
    <scope>NUCLEOTIDE SEQUENCE [LARGE SCALE GENOMIC DNA]</scope>
    <source>
        <strain evidence="3 4">DSM 27192</strain>
    </source>
</reference>
<feature type="compositionally biased region" description="Polar residues" evidence="1">
    <location>
        <begin position="115"/>
        <end position="124"/>
    </location>
</feature>
<feature type="compositionally biased region" description="Basic and acidic residues" evidence="1">
    <location>
        <begin position="492"/>
        <end position="510"/>
    </location>
</feature>
<dbReference type="SMART" id="SM00443">
    <property type="entry name" value="G_patch"/>
    <property type="match status" value="1"/>
</dbReference>
<dbReference type="InterPro" id="IPR053027">
    <property type="entry name" value="AGGF1"/>
</dbReference>
<evidence type="ECO:0000313" key="3">
    <source>
        <dbReference type="EMBL" id="RSH93362.1"/>
    </source>
</evidence>
<dbReference type="STRING" id="1890683.A0A427YQJ7"/>
<dbReference type="Proteomes" id="UP000279259">
    <property type="component" value="Unassembled WGS sequence"/>
</dbReference>
<dbReference type="PANTHER" id="PTHR23106">
    <property type="entry name" value="ANGIOGENIC FACTOR WITH G PATCH AND FHA DOMAINS 1"/>
    <property type="match status" value="1"/>
</dbReference>
<feature type="region of interest" description="Disordered" evidence="1">
    <location>
        <begin position="52"/>
        <end position="85"/>
    </location>
</feature>
<dbReference type="Pfam" id="PF01585">
    <property type="entry name" value="G-patch"/>
    <property type="match status" value="1"/>
</dbReference>
<gene>
    <name evidence="3" type="ORF">EHS25_007718</name>
</gene>
<dbReference type="PANTHER" id="PTHR23106:SF24">
    <property type="entry name" value="ANGIOGENIC FACTOR WITH G PATCH AND FHA DOMAINS 1"/>
    <property type="match status" value="1"/>
</dbReference>
<comment type="caution">
    <text evidence="3">The sequence shown here is derived from an EMBL/GenBank/DDBJ whole genome shotgun (WGS) entry which is preliminary data.</text>
</comment>
<feature type="region of interest" description="Disordered" evidence="1">
    <location>
        <begin position="472"/>
        <end position="510"/>
    </location>
</feature>
<name>A0A427YQJ7_9TREE</name>
<evidence type="ECO:0000313" key="4">
    <source>
        <dbReference type="Proteomes" id="UP000279259"/>
    </source>
</evidence>
<organism evidence="3 4">
    <name type="scientific">Saitozyma podzolica</name>
    <dbReference type="NCBI Taxonomy" id="1890683"/>
    <lineage>
        <taxon>Eukaryota</taxon>
        <taxon>Fungi</taxon>
        <taxon>Dikarya</taxon>
        <taxon>Basidiomycota</taxon>
        <taxon>Agaricomycotina</taxon>
        <taxon>Tremellomycetes</taxon>
        <taxon>Tremellales</taxon>
        <taxon>Trimorphomycetaceae</taxon>
        <taxon>Saitozyma</taxon>
    </lineage>
</organism>
<feature type="compositionally biased region" description="Low complexity" evidence="1">
    <location>
        <begin position="103"/>
        <end position="112"/>
    </location>
</feature>
<proteinExistence type="predicted"/>
<dbReference type="InterPro" id="IPR000467">
    <property type="entry name" value="G_patch_dom"/>
</dbReference>
<evidence type="ECO:0000256" key="1">
    <source>
        <dbReference type="SAM" id="MobiDB-lite"/>
    </source>
</evidence>
<dbReference type="OrthoDB" id="21470at2759"/>